<dbReference type="SUPFAM" id="SSF46689">
    <property type="entry name" value="Homeodomain-like"/>
    <property type="match status" value="1"/>
</dbReference>
<dbReference type="PROSITE" id="PS50977">
    <property type="entry name" value="HTH_TETR_2"/>
    <property type="match status" value="1"/>
</dbReference>
<dbReference type="InterPro" id="IPR036271">
    <property type="entry name" value="Tet_transcr_reg_TetR-rel_C_sf"/>
</dbReference>
<sequence length="198" mass="21592">MQTERTLNTRRKLLDAARAEFAEHGIAGARVDAIAAASGVNKQRLYANFTNKEGLFSAVISTAYEDLGLHVPVPDSLDSARRYVGDIFDYHSKDPTLARLIAWEGLHYGSQGFPDQQARAAYYEAKCAKLDEALGGIGRSETAHLVLTLIAVATWPFVAEQQRALLTTRDAHPNALRETLLRQGAAVVDAATARDQEA</sequence>
<dbReference type="GO" id="GO:0003677">
    <property type="term" value="F:DNA binding"/>
    <property type="evidence" value="ECO:0007669"/>
    <property type="project" value="UniProtKB-UniRule"/>
</dbReference>
<keyword evidence="5" id="KW-1185">Reference proteome</keyword>
<comment type="caution">
    <text evidence="4">The sequence shown here is derived from an EMBL/GenBank/DDBJ whole genome shotgun (WGS) entry which is preliminary data.</text>
</comment>
<dbReference type="PANTHER" id="PTHR30328">
    <property type="entry name" value="TRANSCRIPTIONAL REPRESSOR"/>
    <property type="match status" value="1"/>
</dbReference>
<dbReference type="RefSeq" id="WP_189982700.1">
    <property type="nucleotide sequence ID" value="NZ_BMUL01000021.1"/>
</dbReference>
<dbReference type="PRINTS" id="PR00455">
    <property type="entry name" value="HTHTETR"/>
</dbReference>
<dbReference type="InterPro" id="IPR050109">
    <property type="entry name" value="HTH-type_TetR-like_transc_reg"/>
</dbReference>
<dbReference type="Proteomes" id="UP000644020">
    <property type="component" value="Unassembled WGS sequence"/>
</dbReference>
<gene>
    <name evidence="4" type="ORF">GCM10010305_57450</name>
</gene>
<reference evidence="4" key="1">
    <citation type="journal article" date="2014" name="Int. J. Syst. Evol. Microbiol.">
        <title>Complete genome sequence of Corynebacterium casei LMG S-19264T (=DSM 44701T), isolated from a smear-ripened cheese.</title>
        <authorList>
            <consortium name="US DOE Joint Genome Institute (JGI-PGF)"/>
            <person name="Walter F."/>
            <person name="Albersmeier A."/>
            <person name="Kalinowski J."/>
            <person name="Ruckert C."/>
        </authorList>
    </citation>
    <scope>NUCLEOTIDE SEQUENCE</scope>
    <source>
        <strain evidence="4">JCM 4518</strain>
    </source>
</reference>
<dbReference type="AlphaFoldDB" id="A0A918T7K0"/>
<dbReference type="EMBL" id="BMUL01000021">
    <property type="protein sequence ID" value="GHB06749.1"/>
    <property type="molecule type" value="Genomic_DNA"/>
</dbReference>
<dbReference type="GO" id="GO:0006355">
    <property type="term" value="P:regulation of DNA-templated transcription"/>
    <property type="evidence" value="ECO:0007669"/>
    <property type="project" value="UniProtKB-ARBA"/>
</dbReference>
<keyword evidence="1 2" id="KW-0238">DNA-binding</keyword>
<evidence type="ECO:0000313" key="5">
    <source>
        <dbReference type="Proteomes" id="UP000644020"/>
    </source>
</evidence>
<proteinExistence type="predicted"/>
<dbReference type="Pfam" id="PF17926">
    <property type="entry name" value="TetR_C_21"/>
    <property type="match status" value="1"/>
</dbReference>
<evidence type="ECO:0000259" key="3">
    <source>
        <dbReference type="PROSITE" id="PS50977"/>
    </source>
</evidence>
<feature type="DNA-binding region" description="H-T-H motif" evidence="2">
    <location>
        <begin position="30"/>
        <end position="49"/>
    </location>
</feature>
<reference evidence="4" key="2">
    <citation type="submission" date="2020-09" db="EMBL/GenBank/DDBJ databases">
        <authorList>
            <person name="Sun Q."/>
            <person name="Ohkuma M."/>
        </authorList>
    </citation>
    <scope>NUCLEOTIDE SEQUENCE</scope>
    <source>
        <strain evidence="4">JCM 4518</strain>
    </source>
</reference>
<dbReference type="PANTHER" id="PTHR30328:SF54">
    <property type="entry name" value="HTH-TYPE TRANSCRIPTIONAL REPRESSOR SCO4008"/>
    <property type="match status" value="1"/>
</dbReference>
<evidence type="ECO:0000256" key="1">
    <source>
        <dbReference type="ARBA" id="ARBA00023125"/>
    </source>
</evidence>
<protein>
    <submittedName>
        <fullName evidence="4">TetR family regulatory protein</fullName>
    </submittedName>
</protein>
<organism evidence="4 5">
    <name type="scientific">Streptomyces termitum</name>
    <dbReference type="NCBI Taxonomy" id="67368"/>
    <lineage>
        <taxon>Bacteria</taxon>
        <taxon>Bacillati</taxon>
        <taxon>Actinomycetota</taxon>
        <taxon>Actinomycetes</taxon>
        <taxon>Kitasatosporales</taxon>
        <taxon>Streptomycetaceae</taxon>
        <taxon>Streptomyces</taxon>
    </lineage>
</organism>
<dbReference type="InterPro" id="IPR009057">
    <property type="entry name" value="Homeodomain-like_sf"/>
</dbReference>
<feature type="domain" description="HTH tetR-type" evidence="3">
    <location>
        <begin position="7"/>
        <end position="67"/>
    </location>
</feature>
<dbReference type="InterPro" id="IPR041467">
    <property type="entry name" value="Sco4008_C"/>
</dbReference>
<dbReference type="Gene3D" id="1.10.357.10">
    <property type="entry name" value="Tetracycline Repressor, domain 2"/>
    <property type="match status" value="1"/>
</dbReference>
<name>A0A918T7K0_9ACTN</name>
<accession>A0A918T7K0</accession>
<dbReference type="InterPro" id="IPR001647">
    <property type="entry name" value="HTH_TetR"/>
</dbReference>
<evidence type="ECO:0000256" key="2">
    <source>
        <dbReference type="PROSITE-ProRule" id="PRU00335"/>
    </source>
</evidence>
<dbReference type="SUPFAM" id="SSF48498">
    <property type="entry name" value="Tetracyclin repressor-like, C-terminal domain"/>
    <property type="match status" value="1"/>
</dbReference>
<evidence type="ECO:0000313" key="4">
    <source>
        <dbReference type="EMBL" id="GHB06749.1"/>
    </source>
</evidence>
<dbReference type="Pfam" id="PF00440">
    <property type="entry name" value="TetR_N"/>
    <property type="match status" value="1"/>
</dbReference>